<dbReference type="EMBL" id="JBHLUU010000027">
    <property type="protein sequence ID" value="MFC0475433.1"/>
    <property type="molecule type" value="Genomic_DNA"/>
</dbReference>
<dbReference type="SUPFAM" id="SSF82771">
    <property type="entry name" value="GIY-YIG endonuclease"/>
    <property type="match status" value="1"/>
</dbReference>
<dbReference type="InterPro" id="IPR035901">
    <property type="entry name" value="GIY-YIG_endonuc_sf"/>
</dbReference>
<dbReference type="InterPro" id="IPR000305">
    <property type="entry name" value="GIY-YIG_endonuc"/>
</dbReference>
<accession>A0ABV6KQ32</accession>
<keyword evidence="3" id="KW-1185">Reference proteome</keyword>
<evidence type="ECO:0000259" key="1">
    <source>
        <dbReference type="PROSITE" id="PS50164"/>
    </source>
</evidence>
<comment type="caution">
    <text evidence="2">The sequence shown here is derived from an EMBL/GenBank/DDBJ whole genome shotgun (WGS) entry which is preliminary data.</text>
</comment>
<dbReference type="RefSeq" id="WP_340903711.1">
    <property type="nucleotide sequence ID" value="NZ_JBHLUU010000027.1"/>
</dbReference>
<dbReference type="PROSITE" id="PS50164">
    <property type="entry name" value="GIY_YIG"/>
    <property type="match status" value="1"/>
</dbReference>
<dbReference type="Pfam" id="PF01541">
    <property type="entry name" value="GIY-YIG"/>
    <property type="match status" value="1"/>
</dbReference>
<name>A0ABV6KQ32_9BACI</name>
<protein>
    <submittedName>
        <fullName evidence="2">GIY-YIG nuclease family protein</fullName>
    </submittedName>
</protein>
<feature type="domain" description="GIY-YIG" evidence="1">
    <location>
        <begin position="170"/>
        <end position="261"/>
    </location>
</feature>
<evidence type="ECO:0000313" key="2">
    <source>
        <dbReference type="EMBL" id="MFC0475433.1"/>
    </source>
</evidence>
<proteinExistence type="predicted"/>
<organism evidence="2 3">
    <name type="scientific">Robertmurraya beringensis</name>
    <dbReference type="NCBI Taxonomy" id="641660"/>
    <lineage>
        <taxon>Bacteria</taxon>
        <taxon>Bacillati</taxon>
        <taxon>Bacillota</taxon>
        <taxon>Bacilli</taxon>
        <taxon>Bacillales</taxon>
        <taxon>Bacillaceae</taxon>
        <taxon>Robertmurraya</taxon>
    </lineage>
</organism>
<gene>
    <name evidence="2" type="ORF">ACFFHF_09245</name>
</gene>
<reference evidence="2 3" key="1">
    <citation type="submission" date="2024-09" db="EMBL/GenBank/DDBJ databases">
        <authorList>
            <person name="Sun Q."/>
            <person name="Mori K."/>
        </authorList>
    </citation>
    <scope>NUCLEOTIDE SEQUENCE [LARGE SCALE GENOMIC DNA]</scope>
    <source>
        <strain evidence="2 3">CGMCC 1.9126</strain>
    </source>
</reference>
<sequence length="267" mass="30566">MFEILEPILIKSGLARMFDLRIKDDNTANSRPWVSYRVKSNIYKIRAFELWGEGPELFRIYHADNINGSLKTLLDSFPEVSTSKRSYTDFKTDDYVSLATKIADILQSDEIIIESKANSKLARTSKFEGLELPDVDTSLENVLGQTFTWREVIAIWEDNSEDNKLKQVLRQNGIYIQRSEDGKSRYIGSAYNSDGILGRWMAHLNSLGDAQHLNLFVLENGYNSVIFSVIEFMEGTDSEIIKRESMWKKTLGTINRGPYNGIQLNNN</sequence>
<evidence type="ECO:0000313" key="3">
    <source>
        <dbReference type="Proteomes" id="UP001589738"/>
    </source>
</evidence>
<dbReference type="Gene3D" id="3.40.1440.10">
    <property type="entry name" value="GIY-YIG endonuclease"/>
    <property type="match status" value="1"/>
</dbReference>
<dbReference type="Proteomes" id="UP001589738">
    <property type="component" value="Unassembled WGS sequence"/>
</dbReference>